<dbReference type="GO" id="GO:1903108">
    <property type="term" value="P:regulation of mitochondrial transcription"/>
    <property type="evidence" value="ECO:0007669"/>
    <property type="project" value="TreeGrafter"/>
</dbReference>
<accession>A0A914BXA1</accession>
<dbReference type="WBParaSite" id="ACRNAN_Path_1190.g4640.t1">
    <property type="protein sequence ID" value="ACRNAN_Path_1190.g4640.t1"/>
    <property type="gene ID" value="ACRNAN_Path_1190.g4640"/>
</dbReference>
<evidence type="ECO:0000313" key="5">
    <source>
        <dbReference type="WBParaSite" id="ACRNAN_Path_1190.g4640.t1"/>
    </source>
</evidence>
<evidence type="ECO:0000259" key="3">
    <source>
        <dbReference type="Pfam" id="PF25818"/>
    </source>
</evidence>
<organism evidence="4 5">
    <name type="scientific">Acrobeloides nanus</name>
    <dbReference type="NCBI Taxonomy" id="290746"/>
    <lineage>
        <taxon>Eukaryota</taxon>
        <taxon>Metazoa</taxon>
        <taxon>Ecdysozoa</taxon>
        <taxon>Nematoda</taxon>
        <taxon>Chromadorea</taxon>
        <taxon>Rhabditida</taxon>
        <taxon>Tylenchina</taxon>
        <taxon>Cephalobomorpha</taxon>
        <taxon>Cephaloboidea</taxon>
        <taxon>Cephalobidae</taxon>
        <taxon>Acrobeloides</taxon>
    </lineage>
</organism>
<evidence type="ECO:0000256" key="2">
    <source>
        <dbReference type="SAM" id="MobiDB-lite"/>
    </source>
</evidence>
<dbReference type="InterPro" id="IPR057896">
    <property type="entry name" value="MTRES1_C"/>
</dbReference>
<evidence type="ECO:0000313" key="4">
    <source>
        <dbReference type="Proteomes" id="UP000887540"/>
    </source>
</evidence>
<dbReference type="PANTHER" id="PTHR13633">
    <property type="entry name" value="MITOCHONDRIAL TRANSCRIPTION RESCUE FACTOR 1"/>
    <property type="match status" value="1"/>
</dbReference>
<dbReference type="GO" id="GO:0005739">
    <property type="term" value="C:mitochondrion"/>
    <property type="evidence" value="ECO:0007669"/>
    <property type="project" value="TreeGrafter"/>
</dbReference>
<dbReference type="Proteomes" id="UP000887540">
    <property type="component" value="Unplaced"/>
</dbReference>
<sequence length="185" mass="21080">MFNRLLPLLRGCQLSCASITTPTSALCVIPKIVTGQVPFCYSASLRKKKHSAISQSQDDDDDDDEGEDEVDDGTPKDWKEVILRLENIRLDVVLKRTSNLSSDAVVKKVQQGLVRLNEQVTMKKNTQLYKGDEVELLMEPYKENTALAIVHRVKLDDYSVDEKKGEYKVVVHVWKNYLVPNWTNK</sequence>
<protein>
    <submittedName>
        <fullName evidence="5">RNA-binding S4 domain-containing protein</fullName>
    </submittedName>
</protein>
<dbReference type="AlphaFoldDB" id="A0A914BXA1"/>
<dbReference type="Gene3D" id="3.10.290.10">
    <property type="entry name" value="RNA-binding S4 domain"/>
    <property type="match status" value="1"/>
</dbReference>
<proteinExistence type="predicted"/>
<feature type="compositionally biased region" description="Acidic residues" evidence="2">
    <location>
        <begin position="57"/>
        <end position="72"/>
    </location>
</feature>
<keyword evidence="1" id="KW-0694">RNA-binding</keyword>
<dbReference type="InterPro" id="IPR036986">
    <property type="entry name" value="S4_RNA-bd_sf"/>
</dbReference>
<dbReference type="SUPFAM" id="SSF55174">
    <property type="entry name" value="Alpha-L RNA-binding motif"/>
    <property type="match status" value="1"/>
</dbReference>
<dbReference type="Pfam" id="PF25818">
    <property type="entry name" value="MTRES1_C"/>
    <property type="match status" value="1"/>
</dbReference>
<keyword evidence="4" id="KW-1185">Reference proteome</keyword>
<dbReference type="CDD" id="cd00165">
    <property type="entry name" value="S4"/>
    <property type="match status" value="1"/>
</dbReference>
<dbReference type="GO" id="GO:0003723">
    <property type="term" value="F:RNA binding"/>
    <property type="evidence" value="ECO:0007669"/>
    <property type="project" value="UniProtKB-KW"/>
</dbReference>
<dbReference type="PROSITE" id="PS50889">
    <property type="entry name" value="S4"/>
    <property type="match status" value="1"/>
</dbReference>
<feature type="domain" description="Mitochondrial transcription rescue factor 1 C-terminal" evidence="3">
    <location>
        <begin position="85"/>
        <end position="180"/>
    </location>
</feature>
<evidence type="ECO:0000256" key="1">
    <source>
        <dbReference type="PROSITE-ProRule" id="PRU00182"/>
    </source>
</evidence>
<dbReference type="PANTHER" id="PTHR13633:SF3">
    <property type="entry name" value="MITOCHONDRIAL TRANSCRIPTION RESCUE FACTOR 1"/>
    <property type="match status" value="1"/>
</dbReference>
<name>A0A914BXA1_9BILA</name>
<reference evidence="5" key="1">
    <citation type="submission" date="2022-11" db="UniProtKB">
        <authorList>
            <consortium name="WormBaseParasite"/>
        </authorList>
    </citation>
    <scope>IDENTIFICATION</scope>
</reference>
<feature type="region of interest" description="Disordered" evidence="2">
    <location>
        <begin position="51"/>
        <end position="74"/>
    </location>
</feature>